<dbReference type="InterPro" id="IPR036637">
    <property type="entry name" value="Phosphohistidine_dom_sf"/>
</dbReference>
<feature type="active site" description="Tele-phosphohistidine intermediate" evidence="10">
    <location>
        <position position="207"/>
    </location>
</feature>
<dbReference type="PANTHER" id="PTHR46244:SF3">
    <property type="entry name" value="PHOSPHOENOLPYRUVATE-PROTEIN PHOSPHOTRANSFERASE"/>
    <property type="match status" value="1"/>
</dbReference>
<keyword evidence="4 9" id="KW-0808">Transferase</keyword>
<dbReference type="GO" id="GO:0005737">
    <property type="term" value="C:cytoplasm"/>
    <property type="evidence" value="ECO:0007669"/>
    <property type="project" value="UniProtKB-SubCell"/>
</dbReference>
<dbReference type="InterPro" id="IPR050499">
    <property type="entry name" value="PEP-utilizing_PTS_enzyme"/>
</dbReference>
<evidence type="ECO:0000256" key="4">
    <source>
        <dbReference type="ARBA" id="ARBA00022679"/>
    </source>
</evidence>
<dbReference type="Proteomes" id="UP000577956">
    <property type="component" value="Unassembled WGS sequence"/>
</dbReference>
<dbReference type="GO" id="GO:0016301">
    <property type="term" value="F:kinase activity"/>
    <property type="evidence" value="ECO:0007669"/>
    <property type="project" value="UniProtKB-KW"/>
</dbReference>
<dbReference type="Gene3D" id="3.20.20.60">
    <property type="entry name" value="Phosphoenolpyruvate-binding domains"/>
    <property type="match status" value="1"/>
</dbReference>
<dbReference type="InterPro" id="IPR000121">
    <property type="entry name" value="PEP_util_C"/>
</dbReference>
<comment type="subcellular location">
    <subcellularLocation>
        <location evidence="9">Cytoplasm</location>
    </subcellularLocation>
</comment>
<dbReference type="Proteomes" id="UP000618382">
    <property type="component" value="Unassembled WGS sequence"/>
</dbReference>
<evidence type="ECO:0000256" key="5">
    <source>
        <dbReference type="ARBA" id="ARBA00022723"/>
    </source>
</evidence>
<comment type="cofactor">
    <cofactor evidence="1 9 12">
        <name>Mg(2+)</name>
        <dbReference type="ChEBI" id="CHEBI:18420"/>
    </cofactor>
</comment>
<feature type="binding site" evidence="11">
    <location>
        <position position="308"/>
    </location>
    <ligand>
        <name>phosphoenolpyruvate</name>
        <dbReference type="ChEBI" id="CHEBI:58702"/>
    </ligand>
</feature>
<comment type="catalytic activity">
    <reaction evidence="9">
        <text>L-histidyl-[protein] + phosphoenolpyruvate = N(pros)-phospho-L-histidyl-[protein] + pyruvate</text>
        <dbReference type="Rhea" id="RHEA:23880"/>
        <dbReference type="Rhea" id="RHEA-COMP:9745"/>
        <dbReference type="Rhea" id="RHEA-COMP:9746"/>
        <dbReference type="ChEBI" id="CHEBI:15361"/>
        <dbReference type="ChEBI" id="CHEBI:29979"/>
        <dbReference type="ChEBI" id="CHEBI:58702"/>
        <dbReference type="ChEBI" id="CHEBI:64837"/>
        <dbReference type="EC" id="2.7.3.9"/>
    </reaction>
</comment>
<reference evidence="18 19" key="1">
    <citation type="submission" date="2020-07" db="EMBL/GenBank/DDBJ databases">
        <title>Sequencing the genomes of 1000 actinobacteria strains.</title>
        <authorList>
            <person name="Klenk H.-P."/>
        </authorList>
    </citation>
    <scope>NUCLEOTIDE SEQUENCE [LARGE SCALE GENOMIC DNA]</scope>
    <source>
        <strain evidence="18 19">DSM 24482</strain>
    </source>
</reference>
<dbReference type="Pfam" id="PF02896">
    <property type="entry name" value="PEP-utilizers_C"/>
    <property type="match status" value="1"/>
</dbReference>
<reference evidence="17 20" key="2">
    <citation type="submission" date="2021-01" db="EMBL/GenBank/DDBJ databases">
        <title>Whole genome shotgun sequence of Cellulomonas oligotrophica NBRC 109435.</title>
        <authorList>
            <person name="Komaki H."/>
            <person name="Tamura T."/>
        </authorList>
    </citation>
    <scope>NUCLEOTIDE SEQUENCE [LARGE SCALE GENOMIC DNA]</scope>
    <source>
        <strain evidence="17 20">NBRC 109435</strain>
    </source>
</reference>
<dbReference type="InterPro" id="IPR023151">
    <property type="entry name" value="PEP_util_CS"/>
</dbReference>
<evidence type="ECO:0000259" key="14">
    <source>
        <dbReference type="Pfam" id="PF00391"/>
    </source>
</evidence>
<evidence type="ECO:0000256" key="11">
    <source>
        <dbReference type="PIRSR" id="PIRSR000732-2"/>
    </source>
</evidence>
<evidence type="ECO:0000256" key="8">
    <source>
        <dbReference type="ARBA" id="ARBA00033235"/>
    </source>
</evidence>
<evidence type="ECO:0000313" key="20">
    <source>
        <dbReference type="Proteomes" id="UP000618382"/>
    </source>
</evidence>
<feature type="domain" description="PEP-utilising enzyme C-terminal" evidence="15">
    <location>
        <begin position="267"/>
        <end position="545"/>
    </location>
</feature>
<dbReference type="InterPro" id="IPR040442">
    <property type="entry name" value="Pyrv_kinase-like_dom_sf"/>
</dbReference>
<organism evidence="18 19">
    <name type="scientific">Cellulomonas oligotrophica</name>
    <dbReference type="NCBI Taxonomy" id="931536"/>
    <lineage>
        <taxon>Bacteria</taxon>
        <taxon>Bacillati</taxon>
        <taxon>Actinomycetota</taxon>
        <taxon>Actinomycetes</taxon>
        <taxon>Micrococcales</taxon>
        <taxon>Cellulomonadaceae</taxon>
        <taxon>Cellulomonas</taxon>
    </lineage>
</organism>
<comment type="caution">
    <text evidence="18">The sequence shown here is derived from an EMBL/GenBank/DDBJ whole genome shotgun (WGS) entry which is preliminary data.</text>
</comment>
<name>A0A7Y9FEB7_9CELL</name>
<evidence type="ECO:0000259" key="15">
    <source>
        <dbReference type="Pfam" id="PF02896"/>
    </source>
</evidence>
<evidence type="ECO:0000313" key="17">
    <source>
        <dbReference type="EMBL" id="GIG31213.1"/>
    </source>
</evidence>
<keyword evidence="9" id="KW-0963">Cytoplasm</keyword>
<protein>
    <recommendedName>
        <fullName evidence="3 9">Phosphoenolpyruvate-protein phosphotransferase</fullName>
        <ecNumber evidence="9">2.7.3.9</ecNumber>
    </recommendedName>
    <alternativeName>
        <fullName evidence="8 9">Phosphotransferase system, enzyme I</fullName>
    </alternativeName>
</protein>
<dbReference type="PANTHER" id="PTHR46244">
    <property type="entry name" value="PHOSPHOENOLPYRUVATE-PROTEIN PHOSPHOTRANSFERASE"/>
    <property type="match status" value="1"/>
</dbReference>
<dbReference type="PIRSF" id="PIRSF000732">
    <property type="entry name" value="PTS_enzyme_I"/>
    <property type="match status" value="1"/>
</dbReference>
<dbReference type="InterPro" id="IPR018274">
    <property type="entry name" value="PEP_util_AS"/>
</dbReference>
<dbReference type="EMBL" id="JACCBK010000001">
    <property type="protein sequence ID" value="NYD85781.1"/>
    <property type="molecule type" value="Genomic_DNA"/>
</dbReference>
<comment type="function">
    <text evidence="9">General (non sugar-specific) component of the phosphoenolpyruvate-dependent sugar phosphotransferase system (sugar PTS). This major carbohydrate active-transport system catalyzes the phosphorylation of incoming sugar substrates concomitantly with their translocation across the cell membrane. Enzyme I transfers the phosphoryl group from phosphoenolpyruvate (PEP) to the phosphoryl carrier protein (HPr).</text>
</comment>
<keyword evidence="6 9" id="KW-0418">Kinase</keyword>
<feature type="domain" description="PEP-utilising enzyme mobile" evidence="14">
    <location>
        <begin position="171"/>
        <end position="242"/>
    </location>
</feature>
<sequence length="583" mass="58204">MSTDVAPAPRTVATPAPPADAVAPGTVITGVGAGRGAVVAPLAVLRAAPAAPADEPAPADPAAARTAIDDAFAEVASTLVARAAAATGAAAGVLGAAASIARDPALRADAHARVDAGQGPATAVEGAVGRFVEMFAAAGPLMAERVTDLRSVRDRVVARLLGEPEPGVTLDRPSVVAALDLSPADTAALDLDLVVGIVTELGGPTGHTAIVAGQLGLPCLVRATGVTALADGTVVALDAGAGTLVVEPDAATRDAVGRRAARERALAQDTAPGATADGHRIALLANIGTVEDAHRAAASAVEGVGLFRTEVLFLGRTDAPGLEEQERAYRDALAALGGRKTVVRTLDAGADKPLAFATQPDEENPALGVRGYRLVRTSPALVDGQLLALGRAAATADGPDPALWVMAPMVSTPAEARDVATRARAAGVGTVGVMVEVPAAALLAREILAEVDFVSLGTNDLAQYTMATDRLRGELADLLDPWQPAVLRLVAETARAGLDLGKPVGVCGESASDPLMALVLAGLGVTSLSMSPGAVPAVRFALRRHTRERCAALAASALGAPDAAAARAVVLAGADPEVADLVG</sequence>
<comment type="similarity">
    <text evidence="2 9">Belongs to the PEP-utilizing enzyme family.</text>
</comment>
<evidence type="ECO:0000256" key="12">
    <source>
        <dbReference type="PIRSR" id="PIRSR000732-3"/>
    </source>
</evidence>
<dbReference type="InterPro" id="IPR008279">
    <property type="entry name" value="PEP-util_enz_mobile_dom"/>
</dbReference>
<proteinExistence type="inferred from homology"/>
<accession>A0A7Y9FEB7</accession>
<dbReference type="EMBL" id="BONN01000001">
    <property type="protein sequence ID" value="GIG31213.1"/>
    <property type="molecule type" value="Genomic_DNA"/>
</dbReference>
<dbReference type="EC" id="2.7.3.9" evidence="9"/>
<dbReference type="InterPro" id="IPR015813">
    <property type="entry name" value="Pyrv/PenolPyrv_kinase-like_dom"/>
</dbReference>
<feature type="binding site" evidence="12">
    <location>
        <position position="436"/>
    </location>
    <ligand>
        <name>Mg(2+)</name>
        <dbReference type="ChEBI" id="CHEBI:18420"/>
    </ligand>
</feature>
<keyword evidence="9" id="KW-0598">Phosphotransferase system</keyword>
<dbReference type="InterPro" id="IPR008731">
    <property type="entry name" value="PTS_EIN"/>
</dbReference>
<evidence type="ECO:0000256" key="9">
    <source>
        <dbReference type="PIRNR" id="PIRNR000732"/>
    </source>
</evidence>
<dbReference type="Gene3D" id="1.10.274.10">
    <property type="entry name" value="PtsI, HPr-binding domain"/>
    <property type="match status" value="1"/>
</dbReference>
<feature type="region of interest" description="Disordered" evidence="13">
    <location>
        <begin position="1"/>
        <end position="23"/>
    </location>
</feature>
<evidence type="ECO:0000256" key="10">
    <source>
        <dbReference type="PIRSR" id="PIRSR000732-1"/>
    </source>
</evidence>
<dbReference type="PRINTS" id="PR01736">
    <property type="entry name" value="PHPHTRNFRASE"/>
</dbReference>
<evidence type="ECO:0000256" key="7">
    <source>
        <dbReference type="ARBA" id="ARBA00022842"/>
    </source>
</evidence>
<evidence type="ECO:0000313" key="18">
    <source>
        <dbReference type="EMBL" id="NYD85781.1"/>
    </source>
</evidence>
<keyword evidence="7 9" id="KW-0460">Magnesium</keyword>
<dbReference type="PROSITE" id="PS00370">
    <property type="entry name" value="PEP_ENZYMES_PHOS_SITE"/>
    <property type="match status" value="1"/>
</dbReference>
<evidence type="ECO:0000259" key="16">
    <source>
        <dbReference type="Pfam" id="PF05524"/>
    </source>
</evidence>
<dbReference type="InterPro" id="IPR024692">
    <property type="entry name" value="PTS_EI"/>
</dbReference>
<dbReference type="SUPFAM" id="SSF52009">
    <property type="entry name" value="Phosphohistidine domain"/>
    <property type="match status" value="1"/>
</dbReference>
<feature type="domain" description="Phosphotransferase system enzyme I N-terminal" evidence="16">
    <location>
        <begin position="29"/>
        <end position="145"/>
    </location>
</feature>
<evidence type="ECO:0000313" key="19">
    <source>
        <dbReference type="Proteomes" id="UP000577956"/>
    </source>
</evidence>
<dbReference type="SUPFAM" id="SSF51621">
    <property type="entry name" value="Phosphoenolpyruvate/pyruvate domain"/>
    <property type="match status" value="1"/>
</dbReference>
<dbReference type="GO" id="GO:0008965">
    <property type="term" value="F:phosphoenolpyruvate-protein phosphotransferase activity"/>
    <property type="evidence" value="ECO:0007669"/>
    <property type="project" value="UniProtKB-EC"/>
</dbReference>
<gene>
    <name evidence="17" type="primary">ptsI_1</name>
    <name evidence="18" type="ORF">BKA21_001330</name>
    <name evidence="17" type="ORF">Col01nite_03720</name>
</gene>
<feature type="binding site" evidence="11">
    <location>
        <begin position="459"/>
        <end position="460"/>
    </location>
    <ligand>
        <name>phosphoenolpyruvate</name>
        <dbReference type="ChEBI" id="CHEBI:58702"/>
    </ligand>
</feature>
<evidence type="ECO:0000256" key="1">
    <source>
        <dbReference type="ARBA" id="ARBA00001946"/>
    </source>
</evidence>
<evidence type="ECO:0000256" key="3">
    <source>
        <dbReference type="ARBA" id="ARBA00016544"/>
    </source>
</evidence>
<dbReference type="Gene3D" id="3.50.30.10">
    <property type="entry name" value="Phosphohistidine domain"/>
    <property type="match status" value="1"/>
</dbReference>
<dbReference type="SUPFAM" id="SSF47831">
    <property type="entry name" value="Enzyme I of the PEP:sugar phosphotransferase system HPr-binding (sub)domain"/>
    <property type="match status" value="1"/>
</dbReference>
<evidence type="ECO:0000256" key="13">
    <source>
        <dbReference type="SAM" id="MobiDB-lite"/>
    </source>
</evidence>
<keyword evidence="20" id="KW-1185">Reference proteome</keyword>
<feature type="binding site" evidence="12">
    <location>
        <position position="460"/>
    </location>
    <ligand>
        <name>Mg(2+)</name>
        <dbReference type="ChEBI" id="CHEBI:18420"/>
    </ligand>
</feature>
<feature type="binding site" evidence="11">
    <location>
        <position position="470"/>
    </location>
    <ligand>
        <name>phosphoenolpyruvate</name>
        <dbReference type="ChEBI" id="CHEBI:58702"/>
    </ligand>
</feature>
<feature type="active site" description="Proton donor" evidence="10">
    <location>
        <position position="507"/>
    </location>
</feature>
<evidence type="ECO:0000256" key="2">
    <source>
        <dbReference type="ARBA" id="ARBA00007837"/>
    </source>
</evidence>
<evidence type="ECO:0000256" key="6">
    <source>
        <dbReference type="ARBA" id="ARBA00022777"/>
    </source>
</evidence>
<dbReference type="Pfam" id="PF05524">
    <property type="entry name" value="PEP-utilisers_N"/>
    <property type="match status" value="1"/>
</dbReference>
<keyword evidence="5 9" id="KW-0479">Metal-binding</keyword>
<dbReference type="Pfam" id="PF00391">
    <property type="entry name" value="PEP-utilizers"/>
    <property type="match status" value="1"/>
</dbReference>
<dbReference type="InterPro" id="IPR036618">
    <property type="entry name" value="PtsI_HPr-bd_sf"/>
</dbReference>
<dbReference type="GO" id="GO:0046872">
    <property type="term" value="F:metal ion binding"/>
    <property type="evidence" value="ECO:0007669"/>
    <property type="project" value="UniProtKB-KW"/>
</dbReference>
<dbReference type="AlphaFoldDB" id="A0A7Y9FEB7"/>
<keyword evidence="9" id="KW-0762">Sugar transport</keyword>
<dbReference type="PROSITE" id="PS00742">
    <property type="entry name" value="PEP_ENZYMES_2"/>
    <property type="match status" value="1"/>
</dbReference>
<dbReference type="GO" id="GO:0009401">
    <property type="term" value="P:phosphoenolpyruvate-dependent sugar phosphotransferase system"/>
    <property type="evidence" value="ECO:0007669"/>
    <property type="project" value="UniProtKB-KW"/>
</dbReference>
<keyword evidence="9" id="KW-0813">Transport</keyword>
<feature type="binding site" evidence="11">
    <location>
        <position position="344"/>
    </location>
    <ligand>
        <name>phosphoenolpyruvate</name>
        <dbReference type="ChEBI" id="CHEBI:58702"/>
    </ligand>
</feature>